<protein>
    <submittedName>
        <fullName evidence="2">Unannotated protein</fullName>
    </submittedName>
</protein>
<accession>A0A6J7HAE7</accession>
<feature type="region of interest" description="Disordered" evidence="1">
    <location>
        <begin position="1"/>
        <end position="53"/>
    </location>
</feature>
<gene>
    <name evidence="2" type="ORF">UFOPK3564_01359</name>
</gene>
<evidence type="ECO:0000256" key="1">
    <source>
        <dbReference type="SAM" id="MobiDB-lite"/>
    </source>
</evidence>
<sequence length="53" mass="5028">MPPATGTTAPPAPTTRRTGRPSAPAASPNGEAGREPADAVRGAGSDTGATVAT</sequence>
<dbReference type="EMBL" id="CAFBMK010000065">
    <property type="protein sequence ID" value="CAB4912709.1"/>
    <property type="molecule type" value="Genomic_DNA"/>
</dbReference>
<feature type="compositionally biased region" description="Low complexity" evidence="1">
    <location>
        <begin position="1"/>
        <end position="28"/>
    </location>
</feature>
<name>A0A6J7HAE7_9ZZZZ</name>
<organism evidence="2">
    <name type="scientific">freshwater metagenome</name>
    <dbReference type="NCBI Taxonomy" id="449393"/>
    <lineage>
        <taxon>unclassified sequences</taxon>
        <taxon>metagenomes</taxon>
        <taxon>ecological metagenomes</taxon>
    </lineage>
</organism>
<evidence type="ECO:0000313" key="2">
    <source>
        <dbReference type="EMBL" id="CAB4912709.1"/>
    </source>
</evidence>
<dbReference type="AlphaFoldDB" id="A0A6J7HAE7"/>
<proteinExistence type="predicted"/>
<reference evidence="2" key="1">
    <citation type="submission" date="2020-05" db="EMBL/GenBank/DDBJ databases">
        <authorList>
            <person name="Chiriac C."/>
            <person name="Salcher M."/>
            <person name="Ghai R."/>
            <person name="Kavagutti S V."/>
        </authorList>
    </citation>
    <scope>NUCLEOTIDE SEQUENCE</scope>
</reference>